<dbReference type="GO" id="GO:0006508">
    <property type="term" value="P:proteolysis"/>
    <property type="evidence" value="ECO:0007669"/>
    <property type="project" value="UniProtKB-KW"/>
</dbReference>
<feature type="coiled-coil region" evidence="7">
    <location>
        <begin position="1533"/>
        <end position="1575"/>
    </location>
</feature>
<dbReference type="Gene3D" id="3.90.70.10">
    <property type="entry name" value="Cysteine proteinases"/>
    <property type="match status" value="1"/>
</dbReference>
<dbReference type="PRINTS" id="PR00704">
    <property type="entry name" value="CALPAIN"/>
</dbReference>
<evidence type="ECO:0000259" key="8">
    <source>
        <dbReference type="PROSITE" id="PS50203"/>
    </source>
</evidence>
<keyword evidence="3" id="KW-0378">Hydrolase</keyword>
<comment type="caution">
    <text evidence="6">Lacks conserved residue(s) required for the propagation of feature annotation.</text>
</comment>
<dbReference type="SMART" id="SM00230">
    <property type="entry name" value="CysPc"/>
    <property type="match status" value="1"/>
</dbReference>
<feature type="domain" description="Calpain catalytic" evidence="8">
    <location>
        <begin position="31"/>
        <end position="185"/>
    </location>
</feature>
<feature type="coiled-coil region" evidence="7">
    <location>
        <begin position="2287"/>
        <end position="2324"/>
    </location>
</feature>
<dbReference type="PANTHER" id="PTHR10183:SF379">
    <property type="entry name" value="CALPAIN-5"/>
    <property type="match status" value="1"/>
</dbReference>
<comment type="similarity">
    <text evidence="1">Belongs to the peptidase C2 family.</text>
</comment>
<dbReference type="InterPro" id="IPR022684">
    <property type="entry name" value="Calpain_cysteine_protease"/>
</dbReference>
<dbReference type="Gene3D" id="2.60.120.380">
    <property type="match status" value="1"/>
</dbReference>
<evidence type="ECO:0000256" key="5">
    <source>
        <dbReference type="PIRSR" id="PIRSR622684-1"/>
    </source>
</evidence>
<evidence type="ECO:0000256" key="3">
    <source>
        <dbReference type="ARBA" id="ARBA00022801"/>
    </source>
</evidence>
<name>G0U9Y5_TRYVY</name>
<dbReference type="VEuPathDB" id="TriTrypDB:TvY486_1101010"/>
<dbReference type="PANTHER" id="PTHR10183">
    <property type="entry name" value="CALPAIN"/>
    <property type="match status" value="1"/>
</dbReference>
<dbReference type="SUPFAM" id="SSF49758">
    <property type="entry name" value="Calpain large subunit, middle domain (domain III)"/>
    <property type="match status" value="1"/>
</dbReference>
<evidence type="ECO:0000313" key="9">
    <source>
        <dbReference type="EMBL" id="CCC52616.1"/>
    </source>
</evidence>
<protein>
    <submittedName>
        <fullName evidence="9">Putative antigen GM6</fullName>
    </submittedName>
</protein>
<dbReference type="MEROPS" id="C02.A05"/>
<feature type="domain" description="Calpain catalytic" evidence="8">
    <location>
        <begin position="396"/>
        <end position="692"/>
    </location>
</feature>
<keyword evidence="2" id="KW-0645">Protease</keyword>
<feature type="non-terminal residue" evidence="9">
    <location>
        <position position="3515"/>
    </location>
</feature>
<proteinExistence type="inferred from homology"/>
<dbReference type="SUPFAM" id="SSF54001">
    <property type="entry name" value="Cysteine proteinases"/>
    <property type="match status" value="2"/>
</dbReference>
<feature type="coiled-coil region" evidence="7">
    <location>
        <begin position="1880"/>
        <end position="2203"/>
    </location>
</feature>
<accession>G0U9Y5</accession>
<keyword evidence="4" id="KW-0788">Thiol protease</keyword>
<gene>
    <name evidence="9" type="ORF">TVY486_1101010</name>
</gene>
<evidence type="ECO:0000256" key="4">
    <source>
        <dbReference type="ARBA" id="ARBA00022807"/>
    </source>
</evidence>
<evidence type="ECO:0000256" key="7">
    <source>
        <dbReference type="SAM" id="Coils"/>
    </source>
</evidence>
<dbReference type="InterPro" id="IPR001300">
    <property type="entry name" value="Peptidase_C2_calpain_cat"/>
</dbReference>
<dbReference type="PROSITE" id="PS50203">
    <property type="entry name" value="CALPAIN_CAT"/>
    <property type="match status" value="2"/>
</dbReference>
<reference evidence="9" key="1">
    <citation type="journal article" date="2012" name="Proc. Natl. Acad. Sci. U.S.A.">
        <title>Antigenic diversity is generated by distinct evolutionary mechanisms in African trypanosome species.</title>
        <authorList>
            <person name="Jackson A.P."/>
            <person name="Berry A."/>
            <person name="Aslett M."/>
            <person name="Allison H.C."/>
            <person name="Burton P."/>
            <person name="Vavrova-Anderson J."/>
            <person name="Brown R."/>
            <person name="Browne H."/>
            <person name="Corton N."/>
            <person name="Hauser H."/>
            <person name="Gamble J."/>
            <person name="Gilderthorp R."/>
            <person name="Marcello L."/>
            <person name="McQuillan J."/>
            <person name="Otto T.D."/>
            <person name="Quail M.A."/>
            <person name="Sanders M.J."/>
            <person name="van Tonder A."/>
            <person name="Ginger M.L."/>
            <person name="Field M.C."/>
            <person name="Barry J.D."/>
            <person name="Hertz-Fowler C."/>
            <person name="Berriman M."/>
        </authorList>
    </citation>
    <scope>NUCLEOTIDE SEQUENCE</scope>
    <source>
        <strain evidence="9">Y486</strain>
    </source>
</reference>
<dbReference type="InterPro" id="IPR056040">
    <property type="entry name" value="DUF7623"/>
</dbReference>
<feature type="coiled-coil region" evidence="7">
    <location>
        <begin position="1620"/>
        <end position="1770"/>
    </location>
</feature>
<dbReference type="EMBL" id="HE573027">
    <property type="protein sequence ID" value="CCC52616.1"/>
    <property type="molecule type" value="Genomic_DNA"/>
</dbReference>
<feature type="active site" evidence="5">
    <location>
        <position position="638"/>
    </location>
</feature>
<feature type="active site" evidence="5">
    <location>
        <position position="454"/>
    </location>
</feature>
<dbReference type="InterPro" id="IPR038765">
    <property type="entry name" value="Papain-like_cys_pep_sf"/>
</dbReference>
<dbReference type="InterPro" id="IPR036213">
    <property type="entry name" value="Calpain_III_sf"/>
</dbReference>
<evidence type="ECO:0000256" key="2">
    <source>
        <dbReference type="ARBA" id="ARBA00022670"/>
    </source>
</evidence>
<dbReference type="GO" id="GO:0004198">
    <property type="term" value="F:calcium-dependent cysteine-type endopeptidase activity"/>
    <property type="evidence" value="ECO:0007669"/>
    <property type="project" value="InterPro"/>
</dbReference>
<sequence>MAYQTIKEVPDSNTVFQDTVFMEANQHLSEQWVRISEVYPSGVGAPLLPETLLREQFGQGNHYECFFLSALATLVRFPDVIRNCFVSRSVRRDGRYTFQFFRDREWVKVEIDDRIALDEGDTLFIRSPTEHWWPLLLEKAYAKFYTGYDNLEGCAMQEAYHDLTGKPVLNIPMETKLAKTVGADVADGCYWLDLAQKFQSGQFTGSLLTKDMDLDSMGLQHEQQSIRKLSLPDVDWAHPAEQHVKLEMKLKDRVDFYVECKTDIHILVHQEKPYKGKSGGDVMTQDYVGAYLYDDTDRKIGGVHAATNFRETSILHHLPRSGRYAISVTCPRAKGEVPALVTIVGSHEANVRIVDAPEDAAAFEDDDSIDEGGDGAALSNPIDFVPVSIVAPKLVEVPDSALPFEDKRFMNDNRSVTTDPWIHIGDLYPEGKGHALLPEVLCRDQFEQGEHFECCCLVAFSALVDNHPDVIRNCFISKSVRRDGRYTFQFFRYGQWVKVEIDDRIPMVDGRVLFVRSPTGHWWPLLLEKAYAKFYTLYRNLEGCTLREIFHDLTGKPVLNIPMETKLAKAVMCDVDEASFWLELDEDLRECACTAVAQRGFEESHGLLEGQAYGILGVVAMGDCADASTSGLLVKLHNPLVEMEYTGPMNAKDSRWTAELRTVLDPDQCNTIYVPVDVFREAFTGIDKALLRGLVQPAWHFNSEWGDGTNGGNPTLVTWRENPLYVVRNTSGNPIQITAMIGQPDQRHMLHLLPRQSMNYLQCGLCMARNTTSNPIPTYLVTNNNHRLVHKGLFFEFREVVDRIVIPPLSMSYIVPSAMYRDKTKFLLSYWYSKPADVEFVSLVRLQIDVARHLPAIAHVTLRGGEVQLVDFIVDIPTDVHILVRQEKPCKSIGRSNALTDDYLSLCLFDSDRVEICGSNDACNYRESGIVQYLDKAGRYTIYISCPQSVGEVPCKVEIVAVEDSHVRTSESTTTVGELGAVISRSLRRGSVAYPLTVRDEVSHRSSRTSSHNSCKKDPTKREVTDVSFIDTEPEGVPLELLSLSACEQFLYVEKQLRELRTDPNASEKAIAEVEEDLNDVVHELARELKESERALFLDPRPRGFSLAELPLDEDSAFYDLELRRLRLRKADVEENLETIADLERQMNDRVFEIADLLREGVRSLLDPAPLGIPLKDLPLDSNESYLAEECRVAVLLRTEQLSESEVHNCIQRLSQLVYTIASGELTAFRKSYLSDDVEGRLVDELPLNDDEEFTQVEKIYREVVKSMKLEPSVELLKSQLVEKACNIARRLNEKERGAYIKVSEIQLSESNHILSLDATFAQMERELIRVRRQQGDDADAVKALENELNKRAQTLIEEQQTTHCTFIEETPLGVPLSLLALDKNSEYVELQSQRAQLIKIGDKNLYGVEEKIRNYVKHMAKQFKRQTREKLFNNVGSNTHLEEEILENDQIFIGIEKMLYQVMNSSEEEKEGQVQKMEAQLEERIKEIINKDDTQISEEKGEKYCEKQKERDEIQQQHDQQIIKEIDADEQFTAMERERQRLLEESAEANAEQVAALERDMNERVRELARAQSRAFLEPRPEGVPLAALDLDADEQFTAMERERQRLLEESAEGNAEQVAALERDMNERVRELARAQSRAFLEPRPEGVPLAALDLDADEQFTAMERERQRLLEESAEANAEQVAALERDMNERVRELASAQSRAFLEPRPEGVPLAALDLDADEQFTAMERERQRLLEESAEANAEQVAALERDMNERVRELASAQSRAFLEPRPEGVPLAALDLDADEQFTAMERERQRLLEESAEGNAEQVAALERDMNERVRELASAQSRAFLEPRPEGVPLAALDLDADEQFTAMERERQRLLEESAEGNAEQVAALERDMNERVRELASAQSRAFLEPRPEGVPLAALDLDADEQFTAMERERQRLLEESAEANAEQVAALERDMNERVRELARAQSRAFLEPRPEGVPLAALDLDADEQFTAMERERQRLLEESAEANAEQVAALERDMNERVRELASAQSRAFLEPRPEGVPLAALDLDADEQFTAMERERQRLLEESAEANAEQVAALERDMNERVRELARAQSRAFLEPRPEGVPLAALDLDADEQFTAMERERQRLLEESAEANAEQVAALERDMNERVRELARAQSRAFLEPRPEGVPLAALDLDADEQFTAMERERQRLLEESAEVNIEQPVSFPSCVDDGFLSPDEYSSKQSIVDNDVFRYDSSVSGGEVITRNVSPSINKVAYDSVDVEVKQLETLFAPLGEDPVFRELELERARLRLSDERRNAHKIRRLEDEMNARVAELAALQRKEDLSGVDACPEGIPLELLGVFDDAAFASAVPELRELKKDRPRNAERIRELEDVMNNRAYEIADGLLEGDRGYLDSMPLGVPIAELPLCADEQFASMEVERAKLKARDPRRNASKVADLEARLNARAAELAKNQLAEDLQGFAGTYEGVDLSRLRPHDNKEFASMVPELRRLKKARDDAALQLHRADMDRCLGELARELVGGDLWFLEREPGGVPLTYLPLDDDSAFERLRRERARLREDGLRANAEQIVECERAMNARACELAAEVRDADFEGVDQEPHGVPLALLPLRDDPVAAKIIPQLREARYGTATAVSRAKLRDLVAALDRRAHEVACDVLAADRQRYLDRDPEGVSLDDLPLSTDPRFHALELEHVALGLKDPRANARRLGDLEECLNERARELAREQLQEDLRGLEPAPCGVPLAVLQPHRDAALCNCVALLRELKRAPHLNSRRLDEVRKRMNDRTHELARALLDGGRECLDPSPEGVALADLRLDEDEDFHALEVERLVLCSEDLAGNAGAIEALAERLNERARELAVLQLQEDLRSLGGSVRGVPLALLGLHGDPECAGYVAELRRLRKDPRRNADVARATEARLGARADELAALFLHTDRTSYLDPEPLGVALDMLPLDTDPDFLLLEAERLPLLLEPRSNKKAMAELESALNARAAKLAEQQLHGDRGYLDREPEGVPLCVLPLDSDRQFHELEVERAVLKARGSVRHAAAVEALEQRLNDRAHTLAEEQVAEDLSGVDAAPRGIPIGLLRPHGDPQFHGMVEELRRLKAAPAANVPAIQALVSDMSGRACALADRVLDSCRERLDPFPEGVPLESLALEDDAVFHQLLLDLAALKLGDQRKNASRIADVEERLNDRVSELATAAKCNDLECLDSSVCGVPIGLLKLHDDREFAYLANNIRCGSNLSRNISTGCDVEALRCRATEVAKELISSSRAFLDKEPNGVPVAALHVDDDDEFNGMQLERLKLLLTDPRCNADKISDLESRLNDRARLLASQYLSRDRDFLESEPCGVPLADIDLDDHPLFHRLETERAKLKLRDPLSNAFRIRELEEKMNGLAHDLARQILAEDFNSVDQLPKGIPLSCLKTHDDPEISSLIRQLRHLRRDPASSPAKLKHLRDMMNDRVHQLAQNAIAESRKQLDREPEGVPLEMLPLDADKQFRSMEGELVALLAAPLPNN</sequence>
<organism evidence="9">
    <name type="scientific">Trypanosoma vivax (strain Y486)</name>
    <dbReference type="NCBI Taxonomy" id="1055687"/>
    <lineage>
        <taxon>Eukaryota</taxon>
        <taxon>Discoba</taxon>
        <taxon>Euglenozoa</taxon>
        <taxon>Kinetoplastea</taxon>
        <taxon>Metakinetoplastina</taxon>
        <taxon>Trypanosomatida</taxon>
        <taxon>Trypanosomatidae</taxon>
        <taxon>Trypanosoma</taxon>
        <taxon>Duttonella</taxon>
    </lineage>
</organism>
<dbReference type="Pfam" id="PF00648">
    <property type="entry name" value="Peptidase_C2"/>
    <property type="match status" value="2"/>
</dbReference>
<keyword evidence="7" id="KW-0175">Coiled coil</keyword>
<evidence type="ECO:0000256" key="6">
    <source>
        <dbReference type="PROSITE-ProRule" id="PRU00239"/>
    </source>
</evidence>
<dbReference type="Pfam" id="PF24610">
    <property type="entry name" value="DUF7623"/>
    <property type="match status" value="32"/>
</dbReference>
<evidence type="ECO:0000256" key="1">
    <source>
        <dbReference type="ARBA" id="ARBA00007623"/>
    </source>
</evidence>